<feature type="binding site" evidence="9">
    <location>
        <position position="131"/>
    </location>
    <ligand>
        <name>Mn(2+)</name>
        <dbReference type="ChEBI" id="CHEBI:29035"/>
        <label>1</label>
    </ligand>
</feature>
<accession>A0A858R7R3</accession>
<keyword evidence="7 9" id="KW-0464">Manganese</keyword>
<dbReference type="GO" id="GO:0004053">
    <property type="term" value="F:arginase activity"/>
    <property type="evidence" value="ECO:0007669"/>
    <property type="project" value="UniProtKB-EC"/>
</dbReference>
<evidence type="ECO:0000313" key="12">
    <source>
        <dbReference type="EMBL" id="QJE73460.1"/>
    </source>
</evidence>
<evidence type="ECO:0000256" key="3">
    <source>
        <dbReference type="ARBA" id="ARBA00018123"/>
    </source>
</evidence>
<dbReference type="GO" id="GO:0030145">
    <property type="term" value="F:manganese ion binding"/>
    <property type="evidence" value="ECO:0007669"/>
    <property type="project" value="TreeGrafter"/>
</dbReference>
<dbReference type="FunFam" id="3.40.800.10:FF:000012">
    <property type="entry name" value="Arginase"/>
    <property type="match status" value="1"/>
</dbReference>
<comment type="similarity">
    <text evidence="10 11">Belongs to the arginase family.</text>
</comment>
<keyword evidence="6 11" id="KW-0378">Hydrolase</keyword>
<feature type="binding site" evidence="9">
    <location>
        <position position="133"/>
    </location>
    <ligand>
        <name>Mn(2+)</name>
        <dbReference type="ChEBI" id="CHEBI:29035"/>
        <label>1</label>
    </ligand>
</feature>
<dbReference type="EC" id="3.5.3.1" evidence="2"/>
<evidence type="ECO:0000313" key="13">
    <source>
        <dbReference type="Proteomes" id="UP000501891"/>
    </source>
</evidence>
<evidence type="ECO:0000256" key="5">
    <source>
        <dbReference type="ARBA" id="ARBA00022723"/>
    </source>
</evidence>
<evidence type="ECO:0000256" key="2">
    <source>
        <dbReference type="ARBA" id="ARBA00012168"/>
    </source>
</evidence>
<dbReference type="SUPFAM" id="SSF52768">
    <property type="entry name" value="Arginase/deacetylase"/>
    <property type="match status" value="1"/>
</dbReference>
<comment type="pathway">
    <text evidence="1">Nitrogen metabolism; urea cycle; L-ornithine and urea from L-arginine: step 1/1.</text>
</comment>
<dbReference type="GO" id="GO:0000050">
    <property type="term" value="P:urea cycle"/>
    <property type="evidence" value="ECO:0007669"/>
    <property type="project" value="UniProtKB-UniPathway"/>
</dbReference>
<organism evidence="12 13">
    <name type="scientific">Aerophototrophica crusticola</name>
    <dbReference type="NCBI Taxonomy" id="1709002"/>
    <lineage>
        <taxon>Bacteria</taxon>
        <taxon>Pseudomonadati</taxon>
        <taxon>Pseudomonadota</taxon>
        <taxon>Alphaproteobacteria</taxon>
        <taxon>Rhodospirillales</taxon>
        <taxon>Rhodospirillaceae</taxon>
        <taxon>Aerophototrophica</taxon>
    </lineage>
</organism>
<dbReference type="Gene3D" id="3.40.800.10">
    <property type="entry name" value="Ureohydrolase domain"/>
    <property type="match status" value="1"/>
</dbReference>
<dbReference type="Proteomes" id="UP000501891">
    <property type="component" value="Chromosome"/>
</dbReference>
<proteinExistence type="inferred from homology"/>
<dbReference type="PROSITE" id="PS01053">
    <property type="entry name" value="ARGINASE_1"/>
    <property type="match status" value="1"/>
</dbReference>
<evidence type="ECO:0000256" key="11">
    <source>
        <dbReference type="RuleBase" id="RU003684"/>
    </source>
</evidence>
<keyword evidence="13" id="KW-1185">Reference proteome</keyword>
<sequence>MTAFMNARHWYGLVGAPTDIGNFGCGAASGPAALRAGGFLDRMRHQGIVVRDMGDAEGPAEGTGIGEHGIRHVEATAAWCRAVRDGCGQVLADGGTPLMVGGDHSLALGSVAAASAHARKLGKPLHVFWFDAHPDFNTPDTSPSGNTHGMPMAAACGMGHPEMLDVGAFTPLLHPHDLTQFGIRDVDHGERAHLLRHGVRFHEMPEVRRAGLVSLVAEALERAERAGAHLHVSFDMDALDPEHAPGVGTPVPGGLTLDESVAALRLVGESGLTGSFDLVELAAVREAGGSRTVQSALELLQAFLRADRRLFVEPLAVRVA</sequence>
<dbReference type="CDD" id="cd09989">
    <property type="entry name" value="Arginase"/>
    <property type="match status" value="1"/>
</dbReference>
<dbReference type="PIRSF" id="PIRSF036979">
    <property type="entry name" value="Arginase"/>
    <property type="match status" value="1"/>
</dbReference>
<evidence type="ECO:0000256" key="10">
    <source>
        <dbReference type="PROSITE-ProRule" id="PRU00742"/>
    </source>
</evidence>
<reference evidence="12" key="1">
    <citation type="submission" date="2020-04" db="EMBL/GenBank/DDBJ databases">
        <title>A desert anoxygenic phototrophic bacterium fixes CO2 using RubisCO under aerobic conditions.</title>
        <authorList>
            <person name="Tang K."/>
        </authorList>
    </citation>
    <scope>NUCLEOTIDE SEQUENCE [LARGE SCALE GENOMIC DNA]</scope>
    <source>
        <strain evidence="12">MIMtkB3</strain>
    </source>
</reference>
<keyword evidence="4" id="KW-0056">Arginine metabolism</keyword>
<comment type="catalytic activity">
    <reaction evidence="8">
        <text>L-arginine + H2O = urea + L-ornithine</text>
        <dbReference type="Rhea" id="RHEA:20569"/>
        <dbReference type="ChEBI" id="CHEBI:15377"/>
        <dbReference type="ChEBI" id="CHEBI:16199"/>
        <dbReference type="ChEBI" id="CHEBI:32682"/>
        <dbReference type="ChEBI" id="CHEBI:46911"/>
        <dbReference type="EC" id="3.5.3.1"/>
    </reaction>
</comment>
<dbReference type="UniPathway" id="UPA00158">
    <property type="reaction ID" value="UER00270"/>
</dbReference>
<keyword evidence="5 9" id="KW-0479">Metal-binding</keyword>
<dbReference type="InterPro" id="IPR023696">
    <property type="entry name" value="Ureohydrolase_dom_sf"/>
</dbReference>
<evidence type="ECO:0000256" key="9">
    <source>
        <dbReference type="PIRSR" id="PIRSR036979-1"/>
    </source>
</evidence>
<dbReference type="PANTHER" id="PTHR43782:SF3">
    <property type="entry name" value="ARGINASE"/>
    <property type="match status" value="1"/>
</dbReference>
<protein>
    <recommendedName>
        <fullName evidence="3">Arginase</fullName>
        <ecNumber evidence="2">3.5.3.1</ecNumber>
    </recommendedName>
</protein>
<dbReference type="PROSITE" id="PS51409">
    <property type="entry name" value="ARGINASE_2"/>
    <property type="match status" value="1"/>
</dbReference>
<dbReference type="InterPro" id="IPR006035">
    <property type="entry name" value="Ureohydrolase"/>
</dbReference>
<feature type="binding site" evidence="9">
    <location>
        <position position="237"/>
    </location>
    <ligand>
        <name>Mn(2+)</name>
        <dbReference type="ChEBI" id="CHEBI:29035"/>
        <label>1</label>
    </ligand>
</feature>
<feature type="binding site" evidence="9">
    <location>
        <position position="104"/>
    </location>
    <ligand>
        <name>Mn(2+)</name>
        <dbReference type="ChEBI" id="CHEBI:29035"/>
        <label>1</label>
    </ligand>
</feature>
<evidence type="ECO:0000256" key="1">
    <source>
        <dbReference type="ARBA" id="ARBA00005098"/>
    </source>
</evidence>
<dbReference type="PANTHER" id="PTHR43782">
    <property type="entry name" value="ARGINASE"/>
    <property type="match status" value="1"/>
</dbReference>
<name>A0A858R7R3_9PROT</name>
<dbReference type="InterPro" id="IPR014033">
    <property type="entry name" value="Arginase"/>
</dbReference>
<dbReference type="EMBL" id="CP051775">
    <property type="protein sequence ID" value="QJE73460.1"/>
    <property type="molecule type" value="Genomic_DNA"/>
</dbReference>
<evidence type="ECO:0000256" key="6">
    <source>
        <dbReference type="ARBA" id="ARBA00022801"/>
    </source>
</evidence>
<feature type="binding site" evidence="9">
    <location>
        <position position="235"/>
    </location>
    <ligand>
        <name>Mn(2+)</name>
        <dbReference type="ChEBI" id="CHEBI:29035"/>
        <label>1</label>
    </ligand>
</feature>
<comment type="cofactor">
    <cofactor evidence="9">
        <name>Mn(2+)</name>
        <dbReference type="ChEBI" id="CHEBI:29035"/>
    </cofactor>
    <text evidence="9">Binds 2 manganese ions per subunit.</text>
</comment>
<dbReference type="Pfam" id="PF00491">
    <property type="entry name" value="Arginase"/>
    <property type="match status" value="1"/>
</dbReference>
<dbReference type="GO" id="GO:0006525">
    <property type="term" value="P:arginine metabolic process"/>
    <property type="evidence" value="ECO:0007669"/>
    <property type="project" value="UniProtKB-KW"/>
</dbReference>
<gene>
    <name evidence="12" type="ORF">HHL28_10475</name>
</gene>
<dbReference type="InterPro" id="IPR020855">
    <property type="entry name" value="Ureohydrolase_Mn_BS"/>
</dbReference>
<dbReference type="KEGG" id="acru:HHL28_10475"/>
<dbReference type="PRINTS" id="PR00116">
    <property type="entry name" value="ARGINASE"/>
</dbReference>
<feature type="binding site" evidence="9">
    <location>
        <position position="135"/>
    </location>
    <ligand>
        <name>Mn(2+)</name>
        <dbReference type="ChEBI" id="CHEBI:29035"/>
        <label>1</label>
    </ligand>
</feature>
<evidence type="ECO:0000256" key="4">
    <source>
        <dbReference type="ARBA" id="ARBA00022503"/>
    </source>
</evidence>
<evidence type="ECO:0000256" key="7">
    <source>
        <dbReference type="ARBA" id="ARBA00023211"/>
    </source>
</evidence>
<dbReference type="AlphaFoldDB" id="A0A858R7R3"/>
<evidence type="ECO:0000256" key="8">
    <source>
        <dbReference type="ARBA" id="ARBA00047391"/>
    </source>
</evidence>
<dbReference type="GO" id="GO:0005737">
    <property type="term" value="C:cytoplasm"/>
    <property type="evidence" value="ECO:0007669"/>
    <property type="project" value="TreeGrafter"/>
</dbReference>